<evidence type="ECO:0000259" key="3">
    <source>
        <dbReference type="Pfam" id="PF13359"/>
    </source>
</evidence>
<dbReference type="Pfam" id="PF13359">
    <property type="entry name" value="DDE_Tnp_4"/>
    <property type="match status" value="1"/>
</dbReference>
<evidence type="ECO:0000313" key="5">
    <source>
        <dbReference type="Proteomes" id="UP000887568"/>
    </source>
</evidence>
<evidence type="ECO:0000256" key="2">
    <source>
        <dbReference type="ARBA" id="ARBA00022723"/>
    </source>
</evidence>
<dbReference type="RefSeq" id="XP_038073904.1">
    <property type="nucleotide sequence ID" value="XM_038217976.1"/>
</dbReference>
<dbReference type="Proteomes" id="UP000887568">
    <property type="component" value="Unplaced"/>
</dbReference>
<evidence type="ECO:0000256" key="1">
    <source>
        <dbReference type="ARBA" id="ARBA00001968"/>
    </source>
</evidence>
<dbReference type="PANTHER" id="PTHR34615:SF1">
    <property type="entry name" value="PX DOMAIN-CONTAINING PROTEIN"/>
    <property type="match status" value="1"/>
</dbReference>
<name>A0A914BCX6_PATMI</name>
<dbReference type="PANTHER" id="PTHR34615">
    <property type="entry name" value="PX DOMAIN-CONTAINING PROTEIN"/>
    <property type="match status" value="1"/>
</dbReference>
<evidence type="ECO:0000313" key="4">
    <source>
        <dbReference type="EnsemblMetazoa" id="XP_038073904.1"/>
    </source>
</evidence>
<dbReference type="GeneID" id="119741987"/>
<comment type="cofactor">
    <cofactor evidence="1">
        <name>a divalent metal cation</name>
        <dbReference type="ChEBI" id="CHEBI:60240"/>
    </cofactor>
</comment>
<dbReference type="AlphaFoldDB" id="A0A914BCX6"/>
<dbReference type="RefSeq" id="XP_038065618.1">
    <property type="nucleotide sequence ID" value="XM_038209690.1"/>
</dbReference>
<sequence length="357" mass="40598">MAASIDDVMFMALEENDEETVFLLLESGASTTTGRVTYEPTLPKFSLEALTDDQCLDMFRFDRENLHRLCAAFGIPDKIICQNRTVASGMDALCISLRRFAYPNRLSDLERVFGRPKSTLSFIVKETVNLLHARFKNLLQDINQPWMQGVMLQRYADAIQQHGAPLDNCIGFIDGTVRPMCRPTHNQRVCYNGHKRVHSLKYQSVMLPSGIIANMYGPVEGRRHDCALLRMSGLLDQLQARPLYNVNGNPFSLYGDPAYPIHNNLQGPFKGAHITAMQQLYNQRMSSVRECVEWGFGKMLSLWAFLDFKKNLKLLLQPIAKYYIIGALFTNCHTCLYGSETSNYFGLQPPSLEEYLI</sequence>
<dbReference type="OMA" id="CLNYQAV"/>
<dbReference type="OrthoDB" id="5972212at2759"/>
<dbReference type="GeneID" id="119735770"/>
<accession>A0A914BCX6</accession>
<proteinExistence type="predicted"/>
<dbReference type="GO" id="GO:0046872">
    <property type="term" value="F:metal ion binding"/>
    <property type="evidence" value="ECO:0007669"/>
    <property type="project" value="UniProtKB-KW"/>
</dbReference>
<reference evidence="4" key="1">
    <citation type="submission" date="2022-11" db="UniProtKB">
        <authorList>
            <consortium name="EnsemblMetazoa"/>
        </authorList>
    </citation>
    <scope>IDENTIFICATION</scope>
</reference>
<keyword evidence="2" id="KW-0479">Metal-binding</keyword>
<feature type="domain" description="DDE Tnp4" evidence="3">
    <location>
        <begin position="173"/>
        <end position="323"/>
    </location>
</feature>
<dbReference type="EnsemblMetazoa" id="XM_038217976.1">
    <property type="protein sequence ID" value="XP_038073904.1"/>
    <property type="gene ID" value="LOC119741987"/>
</dbReference>
<organism evidence="4 5">
    <name type="scientific">Patiria miniata</name>
    <name type="common">Bat star</name>
    <name type="synonym">Asterina miniata</name>
    <dbReference type="NCBI Taxonomy" id="46514"/>
    <lineage>
        <taxon>Eukaryota</taxon>
        <taxon>Metazoa</taxon>
        <taxon>Echinodermata</taxon>
        <taxon>Eleutherozoa</taxon>
        <taxon>Asterozoa</taxon>
        <taxon>Asteroidea</taxon>
        <taxon>Valvatacea</taxon>
        <taxon>Valvatida</taxon>
        <taxon>Asterinidae</taxon>
        <taxon>Patiria</taxon>
    </lineage>
</organism>
<protein>
    <recommendedName>
        <fullName evidence="3">DDE Tnp4 domain-containing protein</fullName>
    </recommendedName>
</protein>
<dbReference type="InterPro" id="IPR027806">
    <property type="entry name" value="HARBI1_dom"/>
</dbReference>
<dbReference type="EnsemblMetazoa" id="XM_038209690.1">
    <property type="protein sequence ID" value="XP_038065618.1"/>
    <property type="gene ID" value="LOC119735770"/>
</dbReference>
<keyword evidence="5" id="KW-1185">Reference proteome</keyword>